<dbReference type="Gene3D" id="2.60.40.10">
    <property type="entry name" value="Immunoglobulins"/>
    <property type="match status" value="1"/>
</dbReference>
<keyword evidence="2" id="KW-1185">Reference proteome</keyword>
<dbReference type="CDD" id="cd12215">
    <property type="entry name" value="ChiC_BD"/>
    <property type="match status" value="1"/>
</dbReference>
<comment type="caution">
    <text evidence="1">The sequence shown here is derived from an EMBL/GenBank/DDBJ whole genome shotgun (WGS) entry which is preliminary data.</text>
</comment>
<protein>
    <submittedName>
        <fullName evidence="1">Uncharacterized protein</fullName>
    </submittedName>
</protein>
<dbReference type="Gene3D" id="2.10.10.20">
    <property type="entry name" value="Carbohydrate-binding module superfamily 5/12"/>
    <property type="match status" value="1"/>
</dbReference>
<dbReference type="EMBL" id="JBIRWE010000001">
    <property type="protein sequence ID" value="MFI1962721.1"/>
    <property type="molecule type" value="Genomic_DNA"/>
</dbReference>
<gene>
    <name evidence="1" type="ORF">ACH429_01005</name>
</gene>
<name>A0ABW7UMA8_9ACTN</name>
<accession>A0ABW7UMA8</accession>
<dbReference type="InterPro" id="IPR013783">
    <property type="entry name" value="Ig-like_fold"/>
</dbReference>
<evidence type="ECO:0000313" key="1">
    <source>
        <dbReference type="EMBL" id="MFI1962721.1"/>
    </source>
</evidence>
<dbReference type="RefSeq" id="WP_055470898.1">
    <property type="nucleotide sequence ID" value="NZ_JBIRWE010000001.1"/>
</dbReference>
<evidence type="ECO:0000313" key="2">
    <source>
        <dbReference type="Proteomes" id="UP001611548"/>
    </source>
</evidence>
<organism evidence="1 2">
    <name type="scientific">Streptomyces pathocidini</name>
    <dbReference type="NCBI Taxonomy" id="1650571"/>
    <lineage>
        <taxon>Bacteria</taxon>
        <taxon>Bacillati</taxon>
        <taxon>Actinomycetota</taxon>
        <taxon>Actinomycetes</taxon>
        <taxon>Kitasatosporales</taxon>
        <taxon>Streptomycetaceae</taxon>
        <taxon>Streptomyces</taxon>
    </lineage>
</organism>
<reference evidence="1 2" key="1">
    <citation type="submission" date="2024-10" db="EMBL/GenBank/DDBJ databases">
        <title>The Natural Products Discovery Center: Release of the First 8490 Sequenced Strains for Exploring Actinobacteria Biosynthetic Diversity.</title>
        <authorList>
            <person name="Kalkreuter E."/>
            <person name="Kautsar S.A."/>
            <person name="Yang D."/>
            <person name="Bader C.D."/>
            <person name="Teijaro C.N."/>
            <person name="Fluegel L."/>
            <person name="Davis C.M."/>
            <person name="Simpson J.R."/>
            <person name="Lauterbach L."/>
            <person name="Steele A.D."/>
            <person name="Gui C."/>
            <person name="Meng S."/>
            <person name="Li G."/>
            <person name="Viehrig K."/>
            <person name="Ye F."/>
            <person name="Su P."/>
            <person name="Kiefer A.F."/>
            <person name="Nichols A."/>
            <person name="Cepeda A.J."/>
            <person name="Yan W."/>
            <person name="Fan B."/>
            <person name="Jiang Y."/>
            <person name="Adhikari A."/>
            <person name="Zheng C.-J."/>
            <person name="Schuster L."/>
            <person name="Cowan T.M."/>
            <person name="Smanski M.J."/>
            <person name="Chevrette M.G."/>
            <person name="De Carvalho L.P.S."/>
            <person name="Shen B."/>
        </authorList>
    </citation>
    <scope>NUCLEOTIDE SEQUENCE [LARGE SCALE GENOMIC DNA]</scope>
    <source>
        <strain evidence="1 2">NPDC020327</strain>
    </source>
</reference>
<proteinExistence type="predicted"/>
<dbReference type="Proteomes" id="UP001611548">
    <property type="component" value="Unassembled WGS sequence"/>
</dbReference>
<sequence>MGGGGKRLYPASYRQYAGWLSGSQMIPIRTSGSYQLGVLGKDGVQEYRIDRGNGSTLSLEFRRPKPPYDDFASDDPLVNGVTVRIVSGDGRHNTLVDATPATSSTKDAPLAAGKILVDEVAKAAVRVCSVGDNGADLRVAIGDTSPADCKDTEELTAPTVAKAEITGVRQSTGEVVRDISGTGVPGAIVQFLRNDGRWENNMATVEADGTWSRINTVYGADDGVTVRQTKDGETSDASPKKSYTIAKPTIALAEIRVNGANSELSYHAAGKGVPGARIQVANASGGWTDRNVVGGDGSWSFSGGYGNAFARVRQVLDGITSAASDDGEWKVPTPTISSAQITGVDGSGKTQYALEGTGLAHTTVQIRNGSSWVDSVKVGQDGKWSVAKSTATQDTSGAVVRVAGSIGGVTHYSAASAKKSYTIAKPTITSPGDGATVQASFTAHGKGVSGAQVSAKIEGVTKSVTVNANGDWTVDFTGVAGGKQELSVSQSRDGLVSPAERRNITVAGSAPGTPPSSCGGAPAWDSSKIYWGGDLVFDVTDVNNPSAGYTVYRAAWWNVNVRPVTNNGPWGKEWILVGTCQAP</sequence>